<keyword evidence="2" id="KW-1185">Reference proteome</keyword>
<organism evidence="1 2">
    <name type="scientific">Caerostris extrusa</name>
    <name type="common">Bark spider</name>
    <name type="synonym">Caerostris bankana</name>
    <dbReference type="NCBI Taxonomy" id="172846"/>
    <lineage>
        <taxon>Eukaryota</taxon>
        <taxon>Metazoa</taxon>
        <taxon>Ecdysozoa</taxon>
        <taxon>Arthropoda</taxon>
        <taxon>Chelicerata</taxon>
        <taxon>Arachnida</taxon>
        <taxon>Araneae</taxon>
        <taxon>Araneomorphae</taxon>
        <taxon>Entelegynae</taxon>
        <taxon>Araneoidea</taxon>
        <taxon>Araneidae</taxon>
        <taxon>Caerostris</taxon>
    </lineage>
</organism>
<evidence type="ECO:0000313" key="2">
    <source>
        <dbReference type="Proteomes" id="UP001054945"/>
    </source>
</evidence>
<dbReference type="Proteomes" id="UP001054945">
    <property type="component" value="Unassembled WGS sequence"/>
</dbReference>
<name>A0AAV4Y079_CAEEX</name>
<protein>
    <submittedName>
        <fullName evidence="1">Uncharacterized protein</fullName>
    </submittedName>
</protein>
<comment type="caution">
    <text evidence="1">The sequence shown here is derived from an EMBL/GenBank/DDBJ whole genome shotgun (WGS) entry which is preliminary data.</text>
</comment>
<dbReference type="AlphaFoldDB" id="A0AAV4Y079"/>
<proteinExistence type="predicted"/>
<reference evidence="1 2" key="1">
    <citation type="submission" date="2021-06" db="EMBL/GenBank/DDBJ databases">
        <title>Caerostris extrusa draft genome.</title>
        <authorList>
            <person name="Kono N."/>
            <person name="Arakawa K."/>
        </authorList>
    </citation>
    <scope>NUCLEOTIDE SEQUENCE [LARGE SCALE GENOMIC DNA]</scope>
</reference>
<gene>
    <name evidence="1" type="ORF">CEXT_662761</name>
</gene>
<sequence length="125" mass="13554">MTQCGDAPVRQSGSAYIRATRRWIGERAAPLTSRAGGGGRRSRVVPPANHHALIRENKQSIPPISRYFLLCSSDVFGLRHWGGECGMESFAAPIPPANYLSPCARSRRVVVAISDNTTEGISYQG</sequence>
<accession>A0AAV4Y079</accession>
<evidence type="ECO:0000313" key="1">
    <source>
        <dbReference type="EMBL" id="GIY99559.1"/>
    </source>
</evidence>
<dbReference type="EMBL" id="BPLR01001060">
    <property type="protein sequence ID" value="GIY99559.1"/>
    <property type="molecule type" value="Genomic_DNA"/>
</dbReference>